<accession>A0ABR9HLQ3</accession>
<dbReference type="Proteomes" id="UP000598217">
    <property type="component" value="Unassembled WGS sequence"/>
</dbReference>
<comment type="caution">
    <text evidence="1">The sequence shown here is derived from an EMBL/GenBank/DDBJ whole genome shotgun (WGS) entry which is preliminary data.</text>
</comment>
<protein>
    <submittedName>
        <fullName evidence="1">Uncharacterized protein</fullName>
    </submittedName>
</protein>
<gene>
    <name evidence="1" type="ORF">H4W79_004122</name>
</gene>
<dbReference type="EMBL" id="JADBDY010000001">
    <property type="protein sequence ID" value="MBE1459908.1"/>
    <property type="molecule type" value="Genomic_DNA"/>
</dbReference>
<organism evidence="1 2">
    <name type="scientific">Nocardiopsis terrae</name>
    <dbReference type="NCBI Taxonomy" id="372655"/>
    <lineage>
        <taxon>Bacteria</taxon>
        <taxon>Bacillati</taxon>
        <taxon>Actinomycetota</taxon>
        <taxon>Actinomycetes</taxon>
        <taxon>Streptosporangiales</taxon>
        <taxon>Nocardiopsidaceae</taxon>
        <taxon>Nocardiopsis</taxon>
    </lineage>
</organism>
<evidence type="ECO:0000313" key="1">
    <source>
        <dbReference type="EMBL" id="MBE1459908.1"/>
    </source>
</evidence>
<reference evidence="1 2" key="1">
    <citation type="submission" date="2020-10" db="EMBL/GenBank/DDBJ databases">
        <title>Sequencing the genomes of 1000 actinobacteria strains.</title>
        <authorList>
            <person name="Klenk H.-P."/>
        </authorList>
    </citation>
    <scope>NUCLEOTIDE SEQUENCE [LARGE SCALE GENOMIC DNA]</scope>
    <source>
        <strain evidence="1 2">DSM 45157</strain>
    </source>
</reference>
<keyword evidence="2" id="KW-1185">Reference proteome</keyword>
<name>A0ABR9HLQ3_9ACTN</name>
<evidence type="ECO:0000313" key="2">
    <source>
        <dbReference type="Proteomes" id="UP000598217"/>
    </source>
</evidence>
<sequence length="29" mass="3416">MYDMIEYPSTPDSEDEIARALQDAINRRD</sequence>
<proteinExistence type="predicted"/>